<dbReference type="RefSeq" id="WP_113988395.1">
    <property type="nucleotide sequence ID" value="NZ_QLST01000004.1"/>
</dbReference>
<dbReference type="Pfam" id="PF19425">
    <property type="entry name" value="Csd3_N2"/>
    <property type="match status" value="1"/>
</dbReference>
<dbReference type="Proteomes" id="UP000253319">
    <property type="component" value="Unassembled WGS sequence"/>
</dbReference>
<dbReference type="InterPro" id="IPR045834">
    <property type="entry name" value="Csd3_N2"/>
</dbReference>
<dbReference type="InterPro" id="IPR050570">
    <property type="entry name" value="Cell_wall_metabolism_enzyme"/>
</dbReference>
<keyword evidence="11" id="KW-1185">Reference proteome</keyword>
<sequence>MKYLVLLVSLSIFISCNKKEEKETTTEAPIVVEPIIKEFGIIFNEFKVVKDTIKSGDTFGKMLQNYQLPDSMNVHQLTEKVKDSFNLRGIKAGKPYLLFFDKNNPKKLQQFVYIKDQIHYTVIDLRNGVSVQNKEKPVTIKKRTIAAEIEGSLSVTLEKAGVSAGLAPKLANVYAYSIDFFKIQKDDKFAVTLYEKFIEDSIYVGIDRIESTYFQHRGKDFYAFPYKLKDNQKEASYYDEEGKALKSMFLKAPLDYFRISSRFSPRRFHPVQGRWKAHNGTDYAAAHGTPIKTTASGTVERTGYTAGNGNYVKVKHNSTYSTQYLHMSKILVRNGQYVTQGQTIGLVGSTGLATGPHVCYRFWKNGVQVDPLRLQLPNAEPMDEADRKKYVEHIKPFKQELDSILKVTFKN</sequence>
<proteinExistence type="predicted"/>
<dbReference type="Pfam" id="PF01551">
    <property type="entry name" value="Peptidase_M23"/>
    <property type="match status" value="1"/>
</dbReference>
<dbReference type="OrthoDB" id="9810477at2"/>
<dbReference type="GO" id="GO:0006508">
    <property type="term" value="P:proteolysis"/>
    <property type="evidence" value="ECO:0007669"/>
    <property type="project" value="UniProtKB-KW"/>
</dbReference>
<evidence type="ECO:0000259" key="8">
    <source>
        <dbReference type="Pfam" id="PF01551"/>
    </source>
</evidence>
<keyword evidence="4" id="KW-0479">Metal-binding</keyword>
<evidence type="ECO:0000313" key="10">
    <source>
        <dbReference type="EMBL" id="RBA28965.1"/>
    </source>
</evidence>
<dbReference type="PROSITE" id="PS51257">
    <property type="entry name" value="PROKAR_LIPOPROTEIN"/>
    <property type="match status" value="1"/>
</dbReference>
<reference evidence="10 11" key="1">
    <citation type="submission" date="2018-06" db="EMBL/GenBank/DDBJ databases">
        <title>Flavobacterium tibetense sp. nov., isolated from a wetland YonghuCo on Tibetan Plateau.</title>
        <authorList>
            <person name="Xing P."/>
            <person name="Phurbu D."/>
            <person name="Lu H."/>
        </authorList>
    </citation>
    <scope>NUCLEOTIDE SEQUENCE [LARGE SCALE GENOMIC DNA]</scope>
    <source>
        <strain evidence="10 11">YH5</strain>
    </source>
</reference>
<dbReference type="Gene3D" id="2.70.70.10">
    <property type="entry name" value="Glucose Permease (Domain IIA)"/>
    <property type="match status" value="1"/>
</dbReference>
<evidence type="ECO:0000256" key="4">
    <source>
        <dbReference type="ARBA" id="ARBA00022723"/>
    </source>
</evidence>
<dbReference type="PANTHER" id="PTHR21666:SF288">
    <property type="entry name" value="CELL DIVISION PROTEIN YTFB"/>
    <property type="match status" value="1"/>
</dbReference>
<dbReference type="InterPro" id="IPR011055">
    <property type="entry name" value="Dup_hybrid_motif"/>
</dbReference>
<dbReference type="EMBL" id="QLST01000004">
    <property type="protein sequence ID" value="RBA28965.1"/>
    <property type="molecule type" value="Genomic_DNA"/>
</dbReference>
<evidence type="ECO:0000259" key="9">
    <source>
        <dbReference type="Pfam" id="PF19425"/>
    </source>
</evidence>
<evidence type="ECO:0000313" key="11">
    <source>
        <dbReference type="Proteomes" id="UP000253319"/>
    </source>
</evidence>
<protein>
    <submittedName>
        <fullName evidence="10">M23 family peptidase</fullName>
    </submittedName>
</protein>
<dbReference type="AlphaFoldDB" id="A0A365P359"/>
<feature type="domain" description="M23ase beta-sheet core" evidence="8">
    <location>
        <begin position="277"/>
        <end position="371"/>
    </location>
</feature>
<dbReference type="SUPFAM" id="SSF51261">
    <property type="entry name" value="Duplicated hybrid motif"/>
    <property type="match status" value="1"/>
</dbReference>
<dbReference type="Gene3D" id="3.10.450.350">
    <property type="match status" value="1"/>
</dbReference>
<dbReference type="InterPro" id="IPR016047">
    <property type="entry name" value="M23ase_b-sheet_dom"/>
</dbReference>
<evidence type="ECO:0000256" key="7">
    <source>
        <dbReference type="ARBA" id="ARBA00023049"/>
    </source>
</evidence>
<keyword evidence="6" id="KW-0862">Zinc</keyword>
<dbReference type="GO" id="GO:0004222">
    <property type="term" value="F:metalloendopeptidase activity"/>
    <property type="evidence" value="ECO:0007669"/>
    <property type="project" value="TreeGrafter"/>
</dbReference>
<feature type="domain" description="Csd3-like second N-terminal" evidence="9">
    <location>
        <begin position="142"/>
        <end position="265"/>
    </location>
</feature>
<comment type="subcellular location">
    <subcellularLocation>
        <location evidence="2">Cell envelope</location>
    </subcellularLocation>
</comment>
<name>A0A365P359_9FLAO</name>
<keyword evidence="5" id="KW-0378">Hydrolase</keyword>
<dbReference type="CDD" id="cd12797">
    <property type="entry name" value="M23_peptidase"/>
    <property type="match status" value="1"/>
</dbReference>
<dbReference type="GO" id="GO:0030313">
    <property type="term" value="C:cell envelope"/>
    <property type="evidence" value="ECO:0007669"/>
    <property type="project" value="UniProtKB-SubCell"/>
</dbReference>
<comment type="cofactor">
    <cofactor evidence="1">
        <name>Zn(2+)</name>
        <dbReference type="ChEBI" id="CHEBI:29105"/>
    </cofactor>
</comment>
<evidence type="ECO:0000256" key="1">
    <source>
        <dbReference type="ARBA" id="ARBA00001947"/>
    </source>
</evidence>
<evidence type="ECO:0000256" key="3">
    <source>
        <dbReference type="ARBA" id="ARBA00022670"/>
    </source>
</evidence>
<keyword evidence="3" id="KW-0645">Protease</keyword>
<gene>
    <name evidence="10" type="ORF">DPN68_04170</name>
</gene>
<organism evidence="10 11">
    <name type="scientific">Flavobacterium tibetense</name>
    <dbReference type="NCBI Taxonomy" id="2233533"/>
    <lineage>
        <taxon>Bacteria</taxon>
        <taxon>Pseudomonadati</taxon>
        <taxon>Bacteroidota</taxon>
        <taxon>Flavobacteriia</taxon>
        <taxon>Flavobacteriales</taxon>
        <taxon>Flavobacteriaceae</taxon>
        <taxon>Flavobacterium</taxon>
    </lineage>
</organism>
<evidence type="ECO:0000256" key="5">
    <source>
        <dbReference type="ARBA" id="ARBA00022801"/>
    </source>
</evidence>
<accession>A0A365P359</accession>
<evidence type="ECO:0000256" key="2">
    <source>
        <dbReference type="ARBA" id="ARBA00004196"/>
    </source>
</evidence>
<comment type="caution">
    <text evidence="10">The sequence shown here is derived from an EMBL/GenBank/DDBJ whole genome shotgun (WGS) entry which is preliminary data.</text>
</comment>
<dbReference type="GO" id="GO:0046872">
    <property type="term" value="F:metal ion binding"/>
    <property type="evidence" value="ECO:0007669"/>
    <property type="project" value="UniProtKB-KW"/>
</dbReference>
<dbReference type="PANTHER" id="PTHR21666">
    <property type="entry name" value="PEPTIDASE-RELATED"/>
    <property type="match status" value="1"/>
</dbReference>
<evidence type="ECO:0000256" key="6">
    <source>
        <dbReference type="ARBA" id="ARBA00022833"/>
    </source>
</evidence>
<keyword evidence="7" id="KW-0482">Metalloprotease</keyword>